<evidence type="ECO:0000313" key="7">
    <source>
        <dbReference type="EMBL" id="CAF2816370.1"/>
    </source>
</evidence>
<dbReference type="SUPFAM" id="SSF57625">
    <property type="entry name" value="Invertebrate chitin-binding proteins"/>
    <property type="match status" value="3"/>
</dbReference>
<evidence type="ECO:0000256" key="5">
    <source>
        <dbReference type="ARBA" id="ARBA00023180"/>
    </source>
</evidence>
<dbReference type="OrthoDB" id="6358068at2759"/>
<dbReference type="PROSITE" id="PS50940">
    <property type="entry name" value="CHIT_BIND_II"/>
    <property type="match status" value="3"/>
</dbReference>
<dbReference type="GO" id="GO:0008061">
    <property type="term" value="F:chitin binding"/>
    <property type="evidence" value="ECO:0007669"/>
    <property type="project" value="UniProtKB-KW"/>
</dbReference>
<gene>
    <name evidence="7" type="ORF">LSAA_3442</name>
</gene>
<evidence type="ECO:0000313" key="8">
    <source>
        <dbReference type="Proteomes" id="UP000675881"/>
    </source>
</evidence>
<name>A0A7R8H2M2_LEPSM</name>
<dbReference type="InterPro" id="IPR002557">
    <property type="entry name" value="Chitin-bd_dom"/>
</dbReference>
<keyword evidence="4" id="KW-1015">Disulfide bond</keyword>
<evidence type="ECO:0000256" key="4">
    <source>
        <dbReference type="ARBA" id="ARBA00023157"/>
    </source>
</evidence>
<protein>
    <submittedName>
        <fullName evidence="7">(salmon louse) hypothetical protein</fullName>
    </submittedName>
</protein>
<dbReference type="Gene3D" id="2.170.140.10">
    <property type="entry name" value="Chitin binding domain"/>
    <property type="match status" value="3"/>
</dbReference>
<reference evidence="7" key="1">
    <citation type="submission" date="2021-02" db="EMBL/GenBank/DDBJ databases">
        <authorList>
            <person name="Bekaert M."/>
        </authorList>
    </citation>
    <scope>NUCLEOTIDE SEQUENCE</scope>
    <source>
        <strain evidence="7">IoA-00</strain>
    </source>
</reference>
<evidence type="ECO:0000256" key="1">
    <source>
        <dbReference type="ARBA" id="ARBA00022669"/>
    </source>
</evidence>
<dbReference type="InterPro" id="IPR036508">
    <property type="entry name" value="Chitin-bd_dom_sf"/>
</dbReference>
<dbReference type="PANTHER" id="PTHR23301:SF107">
    <property type="entry name" value="LD20793P"/>
    <property type="match status" value="1"/>
</dbReference>
<dbReference type="SMART" id="SM00494">
    <property type="entry name" value="ChtBD2"/>
    <property type="match status" value="3"/>
</dbReference>
<dbReference type="Proteomes" id="UP000675881">
    <property type="component" value="Chromosome 12"/>
</dbReference>
<keyword evidence="8" id="KW-1185">Reference proteome</keyword>
<dbReference type="PANTHER" id="PTHR23301">
    <property type="entry name" value="CHITIN BINDING PERITROPHIN-A"/>
    <property type="match status" value="1"/>
</dbReference>
<proteinExistence type="predicted"/>
<keyword evidence="5" id="KW-0325">Glycoprotein</keyword>
<accession>A0A7R8H2M2</accession>
<feature type="domain" description="Chitin-binding type-2" evidence="6">
    <location>
        <begin position="43"/>
        <end position="103"/>
    </location>
</feature>
<dbReference type="InterPro" id="IPR051940">
    <property type="entry name" value="Chitin_bind-dev_reg"/>
</dbReference>
<keyword evidence="1" id="KW-0147">Chitin-binding</keyword>
<evidence type="ECO:0000256" key="2">
    <source>
        <dbReference type="ARBA" id="ARBA00022729"/>
    </source>
</evidence>
<evidence type="ECO:0000259" key="6">
    <source>
        <dbReference type="PROSITE" id="PS50940"/>
    </source>
</evidence>
<dbReference type="Pfam" id="PF01607">
    <property type="entry name" value="CBM_14"/>
    <property type="match status" value="3"/>
</dbReference>
<feature type="domain" description="Chitin-binding type-2" evidence="6">
    <location>
        <begin position="177"/>
        <end position="240"/>
    </location>
</feature>
<feature type="domain" description="Chitin-binding type-2" evidence="6">
    <location>
        <begin position="113"/>
        <end position="170"/>
    </location>
</feature>
<evidence type="ECO:0000256" key="3">
    <source>
        <dbReference type="ARBA" id="ARBA00022737"/>
    </source>
</evidence>
<organism evidence="7 8">
    <name type="scientific">Lepeophtheirus salmonis</name>
    <name type="common">Salmon louse</name>
    <name type="synonym">Caligus salmonis</name>
    <dbReference type="NCBI Taxonomy" id="72036"/>
    <lineage>
        <taxon>Eukaryota</taxon>
        <taxon>Metazoa</taxon>
        <taxon>Ecdysozoa</taxon>
        <taxon>Arthropoda</taxon>
        <taxon>Crustacea</taxon>
        <taxon>Multicrustacea</taxon>
        <taxon>Hexanauplia</taxon>
        <taxon>Copepoda</taxon>
        <taxon>Siphonostomatoida</taxon>
        <taxon>Caligidae</taxon>
        <taxon>Lepeophtheirus</taxon>
    </lineage>
</organism>
<dbReference type="EMBL" id="HG994591">
    <property type="protein sequence ID" value="CAF2816370.1"/>
    <property type="molecule type" value="Genomic_DNA"/>
</dbReference>
<keyword evidence="3" id="KW-0677">Repeat</keyword>
<sequence length="240" mass="27222">MTSSRCKTLTFVRNLTVNTIGLQPVKLYGRICLYTIEIALTQRPQCTQEYGVTSFPDEQYCDKYHLCVNGTYSYETCANGLVYDKNGNIFKHCNYNWAIDCKNLIYDETPISSPGCLYQYGIYPVGLGCQTTFFKCADGTAYETACHKGLAYDPEKHVCEFPDNVYECANQSESVVGFKCPSPSELPRNAVARRFLPFPRFPNPMDDSSYIVCVNGKPRMNNCGDKFVFDHQTLSCIFRN</sequence>
<dbReference type="GO" id="GO:0005576">
    <property type="term" value="C:extracellular region"/>
    <property type="evidence" value="ECO:0007669"/>
    <property type="project" value="InterPro"/>
</dbReference>
<dbReference type="AlphaFoldDB" id="A0A7R8H2M2"/>
<keyword evidence="2" id="KW-0732">Signal</keyword>